<dbReference type="Proteomes" id="UP001163321">
    <property type="component" value="Chromosome 4"/>
</dbReference>
<gene>
    <name evidence="1" type="ORF">PsorP6_006516</name>
</gene>
<comment type="caution">
    <text evidence="1">The sequence shown here is derived from an EMBL/GenBank/DDBJ whole genome shotgun (WGS) entry which is preliminary data.</text>
</comment>
<proteinExistence type="predicted"/>
<organism evidence="1 2">
    <name type="scientific">Peronosclerospora sorghi</name>
    <dbReference type="NCBI Taxonomy" id="230839"/>
    <lineage>
        <taxon>Eukaryota</taxon>
        <taxon>Sar</taxon>
        <taxon>Stramenopiles</taxon>
        <taxon>Oomycota</taxon>
        <taxon>Peronosporomycetes</taxon>
        <taxon>Peronosporales</taxon>
        <taxon>Peronosporaceae</taxon>
        <taxon>Peronosclerospora</taxon>
    </lineage>
</organism>
<name>A0ACC0W231_9STRA</name>
<sequence>MLKTLLRHSFAFCGTKSSGTGATRVAQEVGAQVIQQKFEALVVVLGAVEDEKVLTAGLECFKWLVMFAVDALAAYTIATGANGIDTTLSVSAKLLSHAVSDASATCVGGLIPEILLKLGPSPPTPTVQGILIVVHGLCSSRALAWTLSVERAGAAAVGQFQEAPNMLTFVFLTWMEKQQYFYGLYCLKVTMSALLKVVEWKDPRIHSILVTGIALESSSAEVPGVQTTSPRVARHNLEGSTF</sequence>
<evidence type="ECO:0000313" key="2">
    <source>
        <dbReference type="Proteomes" id="UP001163321"/>
    </source>
</evidence>
<reference evidence="1 2" key="1">
    <citation type="journal article" date="2022" name="bioRxiv">
        <title>The genome of the oomycete Peronosclerospora sorghi, a cosmopolitan pathogen of maize and sorghum, is inflated with dispersed pseudogenes.</title>
        <authorList>
            <person name="Fletcher K."/>
            <person name="Martin F."/>
            <person name="Isakeit T."/>
            <person name="Cavanaugh K."/>
            <person name="Magill C."/>
            <person name="Michelmore R."/>
        </authorList>
    </citation>
    <scope>NUCLEOTIDE SEQUENCE [LARGE SCALE GENOMIC DNA]</scope>
    <source>
        <strain evidence="1">P6</strain>
    </source>
</reference>
<keyword evidence="2" id="KW-1185">Reference proteome</keyword>
<protein>
    <submittedName>
        <fullName evidence="1">Uncharacterized protein</fullName>
    </submittedName>
</protein>
<evidence type="ECO:0000313" key="1">
    <source>
        <dbReference type="EMBL" id="KAI9912522.1"/>
    </source>
</evidence>
<dbReference type="EMBL" id="CM047583">
    <property type="protein sequence ID" value="KAI9912522.1"/>
    <property type="molecule type" value="Genomic_DNA"/>
</dbReference>
<accession>A0ACC0W231</accession>